<dbReference type="InterPro" id="IPR044880">
    <property type="entry name" value="NCX_ion-bd_dom_sf"/>
</dbReference>
<feature type="transmembrane region" description="Helical" evidence="8">
    <location>
        <begin position="255"/>
        <end position="275"/>
    </location>
</feature>
<keyword evidence="5 8" id="KW-1133">Transmembrane helix</keyword>
<feature type="transmembrane region" description="Helical" evidence="8">
    <location>
        <begin position="535"/>
        <end position="563"/>
    </location>
</feature>
<feature type="transmembrane region" description="Helical" evidence="8">
    <location>
        <begin position="191"/>
        <end position="210"/>
    </location>
</feature>
<keyword evidence="6" id="KW-0406">Ion transport</keyword>
<feature type="domain" description="Sodium/calcium exchanger membrane region" evidence="9">
    <location>
        <begin position="473"/>
        <end position="614"/>
    </location>
</feature>
<dbReference type="Proteomes" id="UP001305414">
    <property type="component" value="Unassembled WGS sequence"/>
</dbReference>
<dbReference type="PANTHER" id="PTHR31503:SF20">
    <property type="entry name" value="CA(2+)_H(+) EXCHANGER, PUTATIVE (EUROFUNG)-RELATED"/>
    <property type="match status" value="1"/>
</dbReference>
<sequence>MDSVNLLKIGSRARRIGRTTEGLKYGWLNPFNHIEYETPVRANTYHTAERGEAGIASAETTTPLHHTSTAPDVLETPIRLNTHMSQEGERTAPSDEIIYDSQATTAASPVSAQDNQGPRHRRKIMNVPIGRAQSNDTGVLEEEKDEPKSLKGNFTLKNQLQRTIFSSPINILLLAAPAGIALWALKIPGPAVFIVNFIAIIPLATLLSDATEQVALRTGETIGGLINATFGNAVELIVAIIALVDNQVTVVQTSLVGSVLSNLLLVLGFCFVAGGWNRSEQFFNTTVAQTAASLLALSVASLIVPTSKRFPSSPHFWHVTTSTSFEVKGFSPTHQISTTMTPSLRSRHMRFLSSPKTSNMTMANLNWCSGVAVILLLIYFFFLFFQLKTHSEMFSEESQKVPKKDIFKKKEALPENAVVSGFARAGAIGAAAASATANAQDENGEPNVKMMRVPTSFDDDDDSEEPRLHLFVALASLTISTVIIALCAEGLVSGIEPISSVVSEEFIGLILVPIVGNACEHATAVTVAMKDKMDLAIGVAIGSSMQVALFLIPLLVIIGWGIGNSEMTLAFDTFQVVTLFVAVLLVNYLIGDGKSHWLEGVQLIALYVIIAVCAFYYPNGTGIVTGEAAAALRI</sequence>
<keyword evidence="4 8" id="KW-0812">Transmembrane</keyword>
<feature type="transmembrane region" description="Helical" evidence="8">
    <location>
        <begin position="222"/>
        <end position="243"/>
    </location>
</feature>
<feature type="domain" description="Sodium/calcium exchanger membrane region" evidence="9">
    <location>
        <begin position="190"/>
        <end position="387"/>
    </location>
</feature>
<feature type="transmembrane region" description="Helical" evidence="8">
    <location>
        <begin position="164"/>
        <end position="185"/>
    </location>
</feature>
<proteinExistence type="inferred from homology"/>
<name>A0AAN7UVR5_9PEZI</name>
<dbReference type="Gene3D" id="1.20.1420.30">
    <property type="entry name" value="NCX, central ion-binding region"/>
    <property type="match status" value="2"/>
</dbReference>
<dbReference type="InterPro" id="IPR004713">
    <property type="entry name" value="CaH_exchang"/>
</dbReference>
<feature type="transmembrane region" description="Helical" evidence="8">
    <location>
        <begin position="506"/>
        <end position="528"/>
    </location>
</feature>
<protein>
    <recommendedName>
        <fullName evidence="9">Sodium/calcium exchanger membrane region domain-containing protein</fullName>
    </recommendedName>
</protein>
<gene>
    <name evidence="10" type="ORF">RRF57_004144</name>
</gene>
<feature type="transmembrane region" description="Helical" evidence="8">
    <location>
        <begin position="569"/>
        <end position="590"/>
    </location>
</feature>
<comment type="similarity">
    <text evidence="2">Belongs to the Ca(2+):cation antiporter (CaCA) (TC 2.A.19) family.</text>
</comment>
<evidence type="ECO:0000256" key="8">
    <source>
        <dbReference type="SAM" id="Phobius"/>
    </source>
</evidence>
<dbReference type="GO" id="GO:0015369">
    <property type="term" value="F:calcium:proton antiporter activity"/>
    <property type="evidence" value="ECO:0007669"/>
    <property type="project" value="TreeGrafter"/>
</dbReference>
<comment type="caution">
    <text evidence="10">The sequence shown here is derived from an EMBL/GenBank/DDBJ whole genome shotgun (WGS) entry which is preliminary data.</text>
</comment>
<dbReference type="GO" id="GO:0012505">
    <property type="term" value="C:endomembrane system"/>
    <property type="evidence" value="ECO:0007669"/>
    <property type="project" value="UniProtKB-SubCell"/>
</dbReference>
<feature type="transmembrane region" description="Helical" evidence="8">
    <location>
        <begin position="597"/>
        <end position="617"/>
    </location>
</feature>
<dbReference type="GO" id="GO:0000329">
    <property type="term" value="C:fungal-type vacuole membrane"/>
    <property type="evidence" value="ECO:0007669"/>
    <property type="project" value="TreeGrafter"/>
</dbReference>
<dbReference type="EMBL" id="JAWHQM010000008">
    <property type="protein sequence ID" value="KAK5628429.1"/>
    <property type="molecule type" value="Genomic_DNA"/>
</dbReference>
<evidence type="ECO:0000256" key="1">
    <source>
        <dbReference type="ARBA" id="ARBA00004127"/>
    </source>
</evidence>
<evidence type="ECO:0000256" key="5">
    <source>
        <dbReference type="ARBA" id="ARBA00022989"/>
    </source>
</evidence>
<feature type="transmembrane region" description="Helical" evidence="8">
    <location>
        <begin position="468"/>
        <end position="486"/>
    </location>
</feature>
<dbReference type="GO" id="GO:0006874">
    <property type="term" value="P:intracellular calcium ion homeostasis"/>
    <property type="evidence" value="ECO:0007669"/>
    <property type="project" value="TreeGrafter"/>
</dbReference>
<evidence type="ECO:0000256" key="4">
    <source>
        <dbReference type="ARBA" id="ARBA00022692"/>
    </source>
</evidence>
<accession>A0AAN7UVR5</accession>
<feature type="transmembrane region" description="Helical" evidence="8">
    <location>
        <begin position="364"/>
        <end position="385"/>
    </location>
</feature>
<feature type="transmembrane region" description="Helical" evidence="8">
    <location>
        <begin position="282"/>
        <end position="304"/>
    </location>
</feature>
<comment type="subcellular location">
    <subcellularLocation>
        <location evidence="1">Endomembrane system</location>
        <topology evidence="1">Multi-pass membrane protein</topology>
    </subcellularLocation>
</comment>
<evidence type="ECO:0000256" key="7">
    <source>
        <dbReference type="ARBA" id="ARBA00023136"/>
    </source>
</evidence>
<organism evidence="10 11">
    <name type="scientific">Xylaria bambusicola</name>
    <dbReference type="NCBI Taxonomy" id="326684"/>
    <lineage>
        <taxon>Eukaryota</taxon>
        <taxon>Fungi</taxon>
        <taxon>Dikarya</taxon>
        <taxon>Ascomycota</taxon>
        <taxon>Pezizomycotina</taxon>
        <taxon>Sordariomycetes</taxon>
        <taxon>Xylariomycetidae</taxon>
        <taxon>Xylariales</taxon>
        <taxon>Xylariaceae</taxon>
        <taxon>Xylaria</taxon>
    </lineage>
</organism>
<keyword evidence="3" id="KW-0813">Transport</keyword>
<evidence type="ECO:0000259" key="9">
    <source>
        <dbReference type="Pfam" id="PF01699"/>
    </source>
</evidence>
<evidence type="ECO:0000256" key="3">
    <source>
        <dbReference type="ARBA" id="ARBA00022448"/>
    </source>
</evidence>
<evidence type="ECO:0000313" key="10">
    <source>
        <dbReference type="EMBL" id="KAK5628429.1"/>
    </source>
</evidence>
<dbReference type="PANTHER" id="PTHR31503">
    <property type="entry name" value="VACUOLAR CALCIUM ION TRANSPORTER"/>
    <property type="match status" value="1"/>
</dbReference>
<evidence type="ECO:0000256" key="6">
    <source>
        <dbReference type="ARBA" id="ARBA00023065"/>
    </source>
</evidence>
<dbReference type="InterPro" id="IPR004837">
    <property type="entry name" value="NaCa_Exmemb"/>
</dbReference>
<dbReference type="Pfam" id="PF01699">
    <property type="entry name" value="Na_Ca_ex"/>
    <property type="match status" value="2"/>
</dbReference>
<dbReference type="AlphaFoldDB" id="A0AAN7UVR5"/>
<keyword evidence="7 8" id="KW-0472">Membrane</keyword>
<reference evidence="10 11" key="1">
    <citation type="submission" date="2023-10" db="EMBL/GenBank/DDBJ databases">
        <title>Draft genome sequence of Xylaria bambusicola isolate GMP-LS, the root and basal stem rot pathogen of sugarcane in Indonesia.</title>
        <authorList>
            <person name="Selvaraj P."/>
            <person name="Muralishankar V."/>
            <person name="Muruganantham S."/>
            <person name="Sp S."/>
            <person name="Haryani S."/>
            <person name="Lau K.J.X."/>
            <person name="Naqvi N.I."/>
        </authorList>
    </citation>
    <scope>NUCLEOTIDE SEQUENCE [LARGE SCALE GENOMIC DNA]</scope>
    <source>
        <strain evidence="10">GMP-LS</strain>
    </source>
</reference>
<keyword evidence="11" id="KW-1185">Reference proteome</keyword>
<evidence type="ECO:0000313" key="11">
    <source>
        <dbReference type="Proteomes" id="UP001305414"/>
    </source>
</evidence>
<evidence type="ECO:0000256" key="2">
    <source>
        <dbReference type="ARBA" id="ARBA00008170"/>
    </source>
</evidence>